<name>A0A645EF33_9ZZZZ</name>
<dbReference type="EMBL" id="VSSQ01046002">
    <property type="protein sequence ID" value="MPM99949.1"/>
    <property type="molecule type" value="Genomic_DNA"/>
</dbReference>
<dbReference type="Pfam" id="PF25583">
    <property type="entry name" value="WCX"/>
    <property type="match status" value="1"/>
</dbReference>
<gene>
    <name evidence="2" type="ORF">SDC9_147144</name>
</gene>
<protein>
    <recommendedName>
        <fullName evidence="1">WCX domain-containing protein</fullName>
    </recommendedName>
</protein>
<evidence type="ECO:0000259" key="1">
    <source>
        <dbReference type="Pfam" id="PF25583"/>
    </source>
</evidence>
<comment type="caution">
    <text evidence="2">The sequence shown here is derived from an EMBL/GenBank/DDBJ whole genome shotgun (WGS) entry which is preliminary data.</text>
</comment>
<reference evidence="2" key="1">
    <citation type="submission" date="2019-08" db="EMBL/GenBank/DDBJ databases">
        <authorList>
            <person name="Kucharzyk K."/>
            <person name="Murdoch R.W."/>
            <person name="Higgins S."/>
            <person name="Loffler F."/>
        </authorList>
    </citation>
    <scope>NUCLEOTIDE SEQUENCE</scope>
</reference>
<feature type="domain" description="WCX" evidence="1">
    <location>
        <begin position="40"/>
        <end position="112"/>
    </location>
</feature>
<dbReference type="InterPro" id="IPR057727">
    <property type="entry name" value="WCX_dom"/>
</dbReference>
<accession>A0A645EF33</accession>
<organism evidence="2">
    <name type="scientific">bioreactor metagenome</name>
    <dbReference type="NCBI Taxonomy" id="1076179"/>
    <lineage>
        <taxon>unclassified sequences</taxon>
        <taxon>metagenomes</taxon>
        <taxon>ecological metagenomes</taxon>
    </lineage>
</organism>
<evidence type="ECO:0000313" key="2">
    <source>
        <dbReference type="EMBL" id="MPM99949.1"/>
    </source>
</evidence>
<sequence>MIYISVLDEKRGGREAFESFDTAAYMRKMFGMYGGDDEIVTLRCRNKMAGIMIDRFGSDAAFREDDPEHFMLTVKIAMSDHFVTWLMNFGHDVKIISPKSAIDRLISVANTALEVNQNCY</sequence>
<proteinExistence type="predicted"/>
<dbReference type="AlphaFoldDB" id="A0A645EF33"/>